<dbReference type="PANTHER" id="PTHR10855">
    <property type="entry name" value="26S PROTEASOME NON-ATPASE REGULATORY SUBUNIT 12/COP9 SIGNALOSOME COMPLEX SUBUNIT 4"/>
    <property type="match status" value="1"/>
</dbReference>
<dbReference type="AlphaFoldDB" id="A0A7S3GG88"/>
<evidence type="ECO:0000256" key="1">
    <source>
        <dbReference type="ARBA" id="ARBA00004123"/>
    </source>
</evidence>
<evidence type="ECO:0000256" key="6">
    <source>
        <dbReference type="ARBA" id="ARBA00022790"/>
    </source>
</evidence>
<gene>
    <name evidence="9" type="ORF">PBIL07802_LOCUS27525</name>
</gene>
<comment type="subcellular location">
    <subcellularLocation>
        <location evidence="2">Cytoplasm</location>
    </subcellularLocation>
    <subcellularLocation>
        <location evidence="1">Nucleus</location>
    </subcellularLocation>
</comment>
<keyword evidence="7" id="KW-0539">Nucleus</keyword>
<dbReference type="PROSITE" id="PS50250">
    <property type="entry name" value="PCI"/>
    <property type="match status" value="1"/>
</dbReference>
<reference evidence="9" key="1">
    <citation type="submission" date="2021-01" db="EMBL/GenBank/DDBJ databases">
        <authorList>
            <person name="Corre E."/>
            <person name="Pelletier E."/>
            <person name="Niang G."/>
            <person name="Scheremetjew M."/>
            <person name="Finn R."/>
            <person name="Kale V."/>
            <person name="Holt S."/>
            <person name="Cochrane G."/>
            <person name="Meng A."/>
            <person name="Brown T."/>
            <person name="Cohen L."/>
        </authorList>
    </citation>
    <scope>NUCLEOTIDE SEQUENCE</scope>
    <source>
        <strain evidence="9">NIES-2562</strain>
    </source>
</reference>
<dbReference type="GO" id="GO:0008180">
    <property type="term" value="C:COP9 signalosome"/>
    <property type="evidence" value="ECO:0007669"/>
    <property type="project" value="UniProtKB-KW"/>
</dbReference>
<dbReference type="PANTHER" id="PTHR10855:SF2">
    <property type="entry name" value="COP9 SIGNALOSOME COMPLEX SUBUNIT 4"/>
    <property type="match status" value="1"/>
</dbReference>
<dbReference type="SMART" id="SM00088">
    <property type="entry name" value="PINT"/>
    <property type="match status" value="1"/>
</dbReference>
<dbReference type="EMBL" id="HBIB01042006">
    <property type="protein sequence ID" value="CAE0265189.1"/>
    <property type="molecule type" value="Transcribed_RNA"/>
</dbReference>
<evidence type="ECO:0000256" key="7">
    <source>
        <dbReference type="ARBA" id="ARBA00023242"/>
    </source>
</evidence>
<dbReference type="Pfam" id="PF22241">
    <property type="entry name" value="PSMD12-CSN4_N"/>
    <property type="match status" value="1"/>
</dbReference>
<accession>A0A7S3GG88</accession>
<evidence type="ECO:0000256" key="3">
    <source>
        <dbReference type="ARBA" id="ARBA00010417"/>
    </source>
</evidence>
<evidence type="ECO:0000256" key="2">
    <source>
        <dbReference type="ARBA" id="ARBA00004496"/>
    </source>
</evidence>
<keyword evidence="6" id="KW-0736">Signalosome</keyword>
<dbReference type="InterPro" id="IPR036390">
    <property type="entry name" value="WH_DNA-bd_sf"/>
</dbReference>
<organism evidence="9">
    <name type="scientific">Palpitomonas bilix</name>
    <dbReference type="NCBI Taxonomy" id="652834"/>
    <lineage>
        <taxon>Eukaryota</taxon>
        <taxon>Eukaryota incertae sedis</taxon>
    </lineage>
</organism>
<evidence type="ECO:0000313" key="9">
    <source>
        <dbReference type="EMBL" id="CAE0265189.1"/>
    </source>
</evidence>
<name>A0A7S3GG88_9EUKA</name>
<dbReference type="InterPro" id="IPR000717">
    <property type="entry name" value="PCI_dom"/>
</dbReference>
<evidence type="ECO:0000259" key="8">
    <source>
        <dbReference type="PROSITE" id="PS50250"/>
    </source>
</evidence>
<protein>
    <recommendedName>
        <fullName evidence="4">COP9 signalosome complex subunit 4</fullName>
    </recommendedName>
</protein>
<proteinExistence type="inferred from homology"/>
<sequence>MEEGEGQAALLSALEAFSRAVEPKEKTEAGCTAVDLLLKAQDRDGTKKIAAEVLSENFPLVSARPIMLHIAEKLSNAENEFKEEVGPHILRQLKARAATFEEAISLFCELMSEVYQASEEWRRAAEVLAEIPLSSGIRAIDDEYKLKTLLHIAQLYLEDDDPVQAEEYVQRATPLVQSVTNVEQALVYKFCYVRILDTKRRFLEAASQYYDLSLPDRLGDLMEKISSDELLETLSNACTCAILAPAGPKRSRILGLLHKDERSSSLPLFPVLEKMYLERMLQKDEVAMFQETLKPHQLALLGDGSTVLDKAVMEHNIRSAGLIYNSVKFEQLGDLLGLTADKVATAAAQMIAEDRLNGTIDEPLGILAYDSGSAAKIKTWNKLIENACSAVSTIADIIQPPESTTR</sequence>
<dbReference type="InterPro" id="IPR054559">
    <property type="entry name" value="PSMD12-CSN4-like_N"/>
</dbReference>
<evidence type="ECO:0000256" key="5">
    <source>
        <dbReference type="ARBA" id="ARBA00022490"/>
    </source>
</evidence>
<dbReference type="Pfam" id="PF01399">
    <property type="entry name" value="PCI"/>
    <property type="match status" value="1"/>
</dbReference>
<feature type="domain" description="PCI" evidence="8">
    <location>
        <begin position="198"/>
        <end position="374"/>
    </location>
</feature>
<evidence type="ECO:0000256" key="4">
    <source>
        <dbReference type="ARBA" id="ARBA00014881"/>
    </source>
</evidence>
<dbReference type="SUPFAM" id="SSF46785">
    <property type="entry name" value="Winged helix' DNA-binding domain"/>
    <property type="match status" value="1"/>
</dbReference>
<dbReference type="InterPro" id="IPR036388">
    <property type="entry name" value="WH-like_DNA-bd_sf"/>
</dbReference>
<keyword evidence="5" id="KW-0963">Cytoplasm</keyword>
<dbReference type="InterPro" id="IPR040134">
    <property type="entry name" value="PSMD12/CSN4"/>
</dbReference>
<dbReference type="GO" id="GO:0005829">
    <property type="term" value="C:cytosol"/>
    <property type="evidence" value="ECO:0007669"/>
    <property type="project" value="TreeGrafter"/>
</dbReference>
<comment type="similarity">
    <text evidence="3">Belongs to the CSN4 family.</text>
</comment>
<dbReference type="Gene3D" id="1.10.10.10">
    <property type="entry name" value="Winged helix-like DNA-binding domain superfamily/Winged helix DNA-binding domain"/>
    <property type="match status" value="1"/>
</dbReference>